<keyword evidence="1" id="KW-0346">Stress response</keyword>
<dbReference type="PANTHER" id="PTHR48094">
    <property type="entry name" value="PROTEIN/NUCLEIC ACID DEGLYCASE DJ-1-RELATED"/>
    <property type="match status" value="1"/>
</dbReference>
<comment type="similarity">
    <text evidence="3">Belongs to the peptidase C56 family. HSP31-like subfamily.</text>
</comment>
<evidence type="ECO:0000256" key="1">
    <source>
        <dbReference type="ARBA" id="ARBA00023016"/>
    </source>
</evidence>
<dbReference type="PANTHER" id="PTHR48094:SF11">
    <property type="entry name" value="GLUTATHIONE-INDEPENDENT GLYOXALASE HSP31-RELATED"/>
    <property type="match status" value="1"/>
</dbReference>
<evidence type="ECO:0000256" key="3">
    <source>
        <dbReference type="ARBA" id="ARBA00038493"/>
    </source>
</evidence>
<dbReference type="Gene3D" id="3.40.50.880">
    <property type="match status" value="1"/>
</dbReference>
<dbReference type="InterPro" id="IPR029062">
    <property type="entry name" value="Class_I_gatase-like"/>
</dbReference>
<feature type="domain" description="DJ-1/PfpI" evidence="4">
    <location>
        <begin position="86"/>
        <end position="142"/>
    </location>
</feature>
<evidence type="ECO:0000313" key="6">
    <source>
        <dbReference type="Proteomes" id="UP000255425"/>
    </source>
</evidence>
<evidence type="ECO:0000259" key="4">
    <source>
        <dbReference type="Pfam" id="PF01965"/>
    </source>
</evidence>
<reference evidence="5 6" key="1">
    <citation type="submission" date="2018-06" db="EMBL/GenBank/DDBJ databases">
        <authorList>
            <consortium name="Pathogen Informatics"/>
            <person name="Doyle S."/>
        </authorList>
    </citation>
    <scope>NUCLEOTIDE SEQUENCE [LARGE SCALE GENOMIC DNA]</scope>
    <source>
        <strain evidence="5 6">NCTC11807</strain>
    </source>
</reference>
<dbReference type="Proteomes" id="UP000255425">
    <property type="component" value="Unassembled WGS sequence"/>
</dbReference>
<gene>
    <name evidence="5" type="ORF">NCTC11807_00302</name>
</gene>
<dbReference type="GO" id="GO:0005737">
    <property type="term" value="C:cytoplasm"/>
    <property type="evidence" value="ECO:0007669"/>
    <property type="project" value="TreeGrafter"/>
</dbReference>
<keyword evidence="2" id="KW-0456">Lyase</keyword>
<dbReference type="GO" id="GO:0019243">
    <property type="term" value="P:methylglyoxal catabolic process to D-lactate via S-lactoyl-glutathione"/>
    <property type="evidence" value="ECO:0007669"/>
    <property type="project" value="TreeGrafter"/>
</dbReference>
<sequence length="172" mass="19788">MTKIMIVNTSIDYFGNSEAPTGLWLSELVHFYDEFKNTNVKIDIFNITGGQTPIDPVSLNLLMLDKMTKMYYRNERFMDLLHYCQPIDQAQPENYDTIYFTGGHGVMYDFPENKYIQNAVNIIYNKGGIVSAVCHGIAALLNVIDTNGNYFLQNKKSLGFQILKKFWQDETV</sequence>
<dbReference type="GO" id="GO:0019172">
    <property type="term" value="F:glyoxalase III activity"/>
    <property type="evidence" value="ECO:0007669"/>
    <property type="project" value="TreeGrafter"/>
</dbReference>
<organism evidence="5 6">
    <name type="scientific">Staphylococcus saccharolyticus</name>
    <dbReference type="NCBI Taxonomy" id="33028"/>
    <lineage>
        <taxon>Bacteria</taxon>
        <taxon>Bacillati</taxon>
        <taxon>Bacillota</taxon>
        <taxon>Bacilli</taxon>
        <taxon>Bacillales</taxon>
        <taxon>Staphylococcaceae</taxon>
        <taxon>Staphylococcus</taxon>
    </lineage>
</organism>
<dbReference type="EMBL" id="UHDZ01000001">
    <property type="protein sequence ID" value="SUM67763.1"/>
    <property type="molecule type" value="Genomic_DNA"/>
</dbReference>
<dbReference type="InterPro" id="IPR002818">
    <property type="entry name" value="DJ-1/PfpI"/>
</dbReference>
<proteinExistence type="inferred from homology"/>
<dbReference type="AlphaFoldDB" id="A0A380H0W2"/>
<dbReference type="InterPro" id="IPR050325">
    <property type="entry name" value="Prot/Nucl_acid_deglycase"/>
</dbReference>
<evidence type="ECO:0000256" key="2">
    <source>
        <dbReference type="ARBA" id="ARBA00023239"/>
    </source>
</evidence>
<keyword evidence="6" id="KW-1185">Reference proteome</keyword>
<evidence type="ECO:0000313" key="5">
    <source>
        <dbReference type="EMBL" id="SUM67763.1"/>
    </source>
</evidence>
<accession>A0A380H0W2</accession>
<dbReference type="CDD" id="cd03141">
    <property type="entry name" value="GATase1_Hsp31_like"/>
    <property type="match status" value="1"/>
</dbReference>
<name>A0A380H0W2_9STAP</name>
<dbReference type="Pfam" id="PF01965">
    <property type="entry name" value="DJ-1_PfpI"/>
    <property type="match status" value="1"/>
</dbReference>
<protein>
    <submittedName>
        <fullName evidence="5">ThiJ/PfpI family protein</fullName>
    </submittedName>
</protein>
<dbReference type="SUPFAM" id="SSF52317">
    <property type="entry name" value="Class I glutamine amidotransferase-like"/>
    <property type="match status" value="1"/>
</dbReference>